<accession>A0A485KZ44</accession>
<feature type="compositionally biased region" description="Polar residues" evidence="1">
    <location>
        <begin position="441"/>
        <end position="450"/>
    </location>
</feature>
<feature type="region of interest" description="Disordered" evidence="1">
    <location>
        <begin position="324"/>
        <end position="353"/>
    </location>
</feature>
<dbReference type="InterPro" id="IPR000048">
    <property type="entry name" value="IQ_motif_EF-hand-BS"/>
</dbReference>
<dbReference type="AlphaFoldDB" id="A0A485KZ44"/>
<evidence type="ECO:0000313" key="3">
    <source>
        <dbReference type="EMBL" id="VFT90454.1"/>
    </source>
</evidence>
<dbReference type="PROSITE" id="PS50096">
    <property type="entry name" value="IQ"/>
    <property type="match status" value="2"/>
</dbReference>
<dbReference type="Proteomes" id="UP000332933">
    <property type="component" value="Unassembled WGS sequence"/>
</dbReference>
<evidence type="ECO:0000313" key="4">
    <source>
        <dbReference type="Proteomes" id="UP000332933"/>
    </source>
</evidence>
<feature type="compositionally biased region" description="Basic and acidic residues" evidence="1">
    <location>
        <begin position="413"/>
        <end position="425"/>
    </location>
</feature>
<evidence type="ECO:0000256" key="1">
    <source>
        <dbReference type="SAM" id="MobiDB-lite"/>
    </source>
</evidence>
<dbReference type="EMBL" id="CAADRA010005487">
    <property type="protein sequence ID" value="VFT90454.1"/>
    <property type="molecule type" value="Genomic_DNA"/>
</dbReference>
<reference evidence="2" key="2">
    <citation type="submission" date="2019-06" db="EMBL/GenBank/DDBJ databases">
        <title>Genomics analysis of Aphanomyces spp. identifies a new class of oomycete effector associated with host adaptation.</title>
        <authorList>
            <person name="Gaulin E."/>
        </authorList>
    </citation>
    <scope>NUCLEOTIDE SEQUENCE</scope>
    <source>
        <strain evidence="2">CBS 578.67</strain>
    </source>
</reference>
<dbReference type="Pfam" id="PF00612">
    <property type="entry name" value="IQ"/>
    <property type="match status" value="1"/>
</dbReference>
<proteinExistence type="predicted"/>
<feature type="region of interest" description="Disordered" evidence="1">
    <location>
        <begin position="409"/>
        <end position="450"/>
    </location>
</feature>
<sequence>MGRTRERRVGVPRQRAPTFSILQPPRSPRSPIFKFVKPKGNTTASGIYLSPYVTCKECNAINFVNALRVGLGFDMVAKGKHALPSLQTDEVREKLHMLEAEVLPVCIGCGRTINLVVGATDFTPSLAEEATAFQEAASRRNTSVVHIQRVGRGMLGRKEATRRRMAKAARDKLERWASTTIQRLMRGVISRQTTRIKSGIRIIEWTYPLIKKKLLNDKDESKKALFWFEGEDLGLVVADYRLFVDRAGPLMSLRRFEANVVLFVHRINKEEHRMAMRIQARWRGMQARRALLEVRRAIAWIGELRFHAAILVQRTVRRYAGGKRTRRHSFQRQLEKSRRRAQTDAAKMKRARGLQRDVDRADTMYKSYRRKTDKLADWVIPRNIPRTSADFHVELDVLTAFAKNYGSSMSPEMQKHSTEHAEARRQIHRFLTKRSSDETKQATQRSVGRD</sequence>
<dbReference type="EMBL" id="VJMH01005466">
    <property type="protein sequence ID" value="KAF0695577.1"/>
    <property type="molecule type" value="Genomic_DNA"/>
</dbReference>
<keyword evidence="4" id="KW-1185">Reference proteome</keyword>
<dbReference type="SMART" id="SM00015">
    <property type="entry name" value="IQ"/>
    <property type="match status" value="4"/>
</dbReference>
<evidence type="ECO:0000313" key="2">
    <source>
        <dbReference type="EMBL" id="KAF0695577.1"/>
    </source>
</evidence>
<organism evidence="3 4">
    <name type="scientific">Aphanomyces stellatus</name>
    <dbReference type="NCBI Taxonomy" id="120398"/>
    <lineage>
        <taxon>Eukaryota</taxon>
        <taxon>Sar</taxon>
        <taxon>Stramenopiles</taxon>
        <taxon>Oomycota</taxon>
        <taxon>Saprolegniomycetes</taxon>
        <taxon>Saprolegniales</taxon>
        <taxon>Verrucalvaceae</taxon>
        <taxon>Aphanomyces</taxon>
    </lineage>
</organism>
<name>A0A485KZ44_9STRA</name>
<dbReference type="OrthoDB" id="78094at2759"/>
<reference evidence="3 4" key="1">
    <citation type="submission" date="2019-03" db="EMBL/GenBank/DDBJ databases">
        <authorList>
            <person name="Gaulin E."/>
            <person name="Dumas B."/>
        </authorList>
    </citation>
    <scope>NUCLEOTIDE SEQUENCE [LARGE SCALE GENOMIC DNA]</scope>
    <source>
        <strain evidence="3">CBS 568.67</strain>
    </source>
</reference>
<gene>
    <name evidence="3" type="primary">Aste57867_13617</name>
    <name evidence="2" type="ORF">As57867_013567</name>
    <name evidence="3" type="ORF">ASTE57867_13617</name>
</gene>
<protein>
    <submittedName>
        <fullName evidence="3">Aste57867_13617 protein</fullName>
    </submittedName>
</protein>